<evidence type="ECO:0000313" key="5">
    <source>
        <dbReference type="Proteomes" id="UP000321691"/>
    </source>
</evidence>
<dbReference type="RefSeq" id="WP_045806788.1">
    <property type="nucleotide sequence ID" value="NZ_BJZI01000008.1"/>
</dbReference>
<evidence type="ECO:0000313" key="3">
    <source>
        <dbReference type="EMBL" id="KJW13566.1"/>
    </source>
</evidence>
<proteinExistence type="predicted"/>
<evidence type="ECO:0000256" key="1">
    <source>
        <dbReference type="SAM" id="Phobius"/>
    </source>
</evidence>
<gene>
    <name evidence="2" type="ORF">LSP04_07730</name>
    <name evidence="3" type="ORF">VC81_03640</name>
</gene>
<keyword evidence="1" id="KW-1133">Transmembrane helix</keyword>
<keyword evidence="1" id="KW-0472">Membrane</keyword>
<dbReference type="Proteomes" id="UP000033491">
    <property type="component" value="Unassembled WGS sequence"/>
</dbReference>
<reference evidence="2 5" key="2">
    <citation type="submission" date="2019-07" db="EMBL/GenBank/DDBJ databases">
        <title>Whole genome shotgun sequence of Lactobacillus spicheri NBRC 107155.</title>
        <authorList>
            <person name="Hosoyama A."/>
            <person name="Uohara A."/>
            <person name="Ohji S."/>
            <person name="Ichikawa N."/>
        </authorList>
    </citation>
    <scope>NUCLEOTIDE SEQUENCE [LARGE SCALE GENOMIC DNA]</scope>
    <source>
        <strain evidence="2 5">NBRC 107155</strain>
    </source>
</reference>
<dbReference type="STRING" id="216463.VC81_03640"/>
<name>A0A0F3RUA0_9LACO</name>
<comment type="caution">
    <text evidence="3">The sequence shown here is derived from an EMBL/GenBank/DDBJ whole genome shotgun (WGS) entry which is preliminary data.</text>
</comment>
<dbReference type="EMBL" id="JZCR01000006">
    <property type="protein sequence ID" value="KJW13566.1"/>
    <property type="molecule type" value="Genomic_DNA"/>
</dbReference>
<feature type="transmembrane region" description="Helical" evidence="1">
    <location>
        <begin position="20"/>
        <end position="40"/>
    </location>
</feature>
<keyword evidence="5" id="KW-1185">Reference proteome</keyword>
<dbReference type="EMBL" id="BJZI01000008">
    <property type="protein sequence ID" value="GEO66354.1"/>
    <property type="molecule type" value="Genomic_DNA"/>
</dbReference>
<accession>A0A0F3RUA0</accession>
<evidence type="ECO:0000313" key="4">
    <source>
        <dbReference type="Proteomes" id="UP000033491"/>
    </source>
</evidence>
<feature type="transmembrane region" description="Helical" evidence="1">
    <location>
        <begin position="46"/>
        <end position="67"/>
    </location>
</feature>
<dbReference type="PATRIC" id="fig|216463.3.peg.2557"/>
<evidence type="ECO:0000313" key="2">
    <source>
        <dbReference type="EMBL" id="GEO66354.1"/>
    </source>
</evidence>
<organism evidence="3 4">
    <name type="scientific">Levilactobacillus spicheri</name>
    <dbReference type="NCBI Taxonomy" id="216463"/>
    <lineage>
        <taxon>Bacteria</taxon>
        <taxon>Bacillati</taxon>
        <taxon>Bacillota</taxon>
        <taxon>Bacilli</taxon>
        <taxon>Lactobacillales</taxon>
        <taxon>Lactobacillaceae</taxon>
        <taxon>Levilactobacillus</taxon>
    </lineage>
</organism>
<protein>
    <submittedName>
        <fullName evidence="3">Uncharacterized protein</fullName>
    </submittedName>
</protein>
<sequence>MDFRHSRQRPVHLQFPAVTWRLHGSGLLTGLLVGGLLLVVGTHLTLISHFLLFVIGLVALTVLAQLVGC</sequence>
<dbReference type="AlphaFoldDB" id="A0A0F3RUA0"/>
<reference evidence="3 4" key="1">
    <citation type="submission" date="2015-03" db="EMBL/GenBank/DDBJ databases">
        <authorList>
            <person name="Zheng J."/>
            <person name="Ganezle M."/>
        </authorList>
    </citation>
    <scope>NUCLEOTIDE SEQUENCE [LARGE SCALE GENOMIC DNA]</scope>
    <source>
        <strain evidence="3 4">LP38</strain>
    </source>
</reference>
<keyword evidence="1" id="KW-0812">Transmembrane</keyword>
<dbReference type="Proteomes" id="UP000321691">
    <property type="component" value="Unassembled WGS sequence"/>
</dbReference>